<keyword evidence="8" id="KW-1185">Reference proteome</keyword>
<dbReference type="KEGG" id="ttc:FOKN1_0115"/>
<evidence type="ECO:0000256" key="3">
    <source>
        <dbReference type="ARBA" id="ARBA00022692"/>
    </source>
</evidence>
<dbReference type="Gene3D" id="1.20.1260.100">
    <property type="entry name" value="TspO/MBR protein"/>
    <property type="match status" value="1"/>
</dbReference>
<keyword evidence="3 6" id="KW-0812">Transmembrane</keyword>
<evidence type="ECO:0000256" key="5">
    <source>
        <dbReference type="ARBA" id="ARBA00023136"/>
    </source>
</evidence>
<name>A0A1Z4VLP7_9GAMM</name>
<dbReference type="PIRSF" id="PIRSF005859">
    <property type="entry name" value="PBR"/>
    <property type="match status" value="1"/>
</dbReference>
<dbReference type="PANTHER" id="PTHR10057:SF0">
    <property type="entry name" value="TRANSLOCATOR PROTEIN"/>
    <property type="match status" value="1"/>
</dbReference>
<organism evidence="7 8">
    <name type="scientific">Thiohalobacter thiocyanaticus</name>
    <dbReference type="NCBI Taxonomy" id="585455"/>
    <lineage>
        <taxon>Bacteria</taxon>
        <taxon>Pseudomonadati</taxon>
        <taxon>Pseudomonadota</taxon>
        <taxon>Gammaproteobacteria</taxon>
        <taxon>Thiohalobacterales</taxon>
        <taxon>Thiohalobacteraceae</taxon>
        <taxon>Thiohalobacter</taxon>
    </lineage>
</organism>
<feature type="transmembrane region" description="Helical" evidence="6">
    <location>
        <begin position="12"/>
        <end position="32"/>
    </location>
</feature>
<dbReference type="RefSeq" id="WP_096363697.1">
    <property type="nucleotide sequence ID" value="NZ_AP018052.1"/>
</dbReference>
<evidence type="ECO:0000256" key="6">
    <source>
        <dbReference type="SAM" id="Phobius"/>
    </source>
</evidence>
<dbReference type="InterPro" id="IPR004307">
    <property type="entry name" value="TspO_MBR"/>
</dbReference>
<gene>
    <name evidence="7" type="ORF">FOKN1_0115</name>
</gene>
<keyword evidence="4 6" id="KW-1133">Transmembrane helix</keyword>
<dbReference type="FunFam" id="1.20.1260.100:FF:000001">
    <property type="entry name" value="translocator protein 2"/>
    <property type="match status" value="1"/>
</dbReference>
<reference evidence="7 8" key="1">
    <citation type="submission" date="2017-05" db="EMBL/GenBank/DDBJ databases">
        <title>Thiocyanate degradation by Thiohalobacter thiocyanaticus FOKN1.</title>
        <authorList>
            <person name="Oshiki M."/>
            <person name="Fukushima T."/>
            <person name="Kawano S."/>
            <person name="Nakagawa J."/>
        </authorList>
    </citation>
    <scope>NUCLEOTIDE SEQUENCE [LARGE SCALE GENOMIC DNA]</scope>
    <source>
        <strain evidence="7 8">FOKN1</strain>
    </source>
</reference>
<comment type="similarity">
    <text evidence="2">Belongs to the TspO/BZRP family.</text>
</comment>
<evidence type="ECO:0000313" key="7">
    <source>
        <dbReference type="EMBL" id="BAZ92520.1"/>
    </source>
</evidence>
<evidence type="ECO:0000256" key="4">
    <source>
        <dbReference type="ARBA" id="ARBA00022989"/>
    </source>
</evidence>
<dbReference type="PANTHER" id="PTHR10057">
    <property type="entry name" value="PERIPHERAL-TYPE BENZODIAZEPINE RECEPTOR"/>
    <property type="match status" value="1"/>
</dbReference>
<keyword evidence="5 6" id="KW-0472">Membrane</keyword>
<dbReference type="OrthoDB" id="9795496at2"/>
<dbReference type="Pfam" id="PF03073">
    <property type="entry name" value="TspO_MBR"/>
    <property type="match status" value="1"/>
</dbReference>
<dbReference type="GO" id="GO:0033013">
    <property type="term" value="P:tetrapyrrole metabolic process"/>
    <property type="evidence" value="ECO:0007669"/>
    <property type="project" value="UniProtKB-ARBA"/>
</dbReference>
<feature type="transmembrane region" description="Helical" evidence="6">
    <location>
        <begin position="136"/>
        <end position="157"/>
    </location>
</feature>
<dbReference type="InterPro" id="IPR038330">
    <property type="entry name" value="TspO/MBR-related_sf"/>
</dbReference>
<evidence type="ECO:0000256" key="2">
    <source>
        <dbReference type="ARBA" id="ARBA00007524"/>
    </source>
</evidence>
<protein>
    <submittedName>
        <fullName evidence="7">Sensory protein</fullName>
    </submittedName>
</protein>
<dbReference type="GO" id="GO:0016020">
    <property type="term" value="C:membrane"/>
    <property type="evidence" value="ECO:0007669"/>
    <property type="project" value="UniProtKB-SubCell"/>
</dbReference>
<dbReference type="AlphaFoldDB" id="A0A1Z4VLP7"/>
<evidence type="ECO:0000256" key="1">
    <source>
        <dbReference type="ARBA" id="ARBA00004141"/>
    </source>
</evidence>
<feature type="transmembrane region" description="Helical" evidence="6">
    <location>
        <begin position="84"/>
        <end position="104"/>
    </location>
</feature>
<accession>A0A1Z4VLP7</accession>
<feature type="transmembrane region" description="Helical" evidence="6">
    <location>
        <begin position="110"/>
        <end position="129"/>
    </location>
</feature>
<dbReference type="CDD" id="cd15904">
    <property type="entry name" value="TSPO_MBR"/>
    <property type="match status" value="1"/>
</dbReference>
<evidence type="ECO:0000313" key="8">
    <source>
        <dbReference type="Proteomes" id="UP000218765"/>
    </source>
</evidence>
<feature type="transmembrane region" description="Helical" evidence="6">
    <location>
        <begin position="52"/>
        <end position="72"/>
    </location>
</feature>
<sequence>MSAPRAGRQFFGLVAWLGISYLAAAAGAIASIDAGAFYAQLARPAWAPPGGVFGPVWTLLYGLMGVAAWLVWRAGDSRRGRPALTLFLVQLALNALWSWLFFAWHLGGAAFANILLLWPLILLTTLGFWRLRPLAGLLLLPYLAWVGFAALLNLAVWRLNPVLLG</sequence>
<dbReference type="Proteomes" id="UP000218765">
    <property type="component" value="Chromosome"/>
</dbReference>
<dbReference type="EMBL" id="AP018052">
    <property type="protein sequence ID" value="BAZ92520.1"/>
    <property type="molecule type" value="Genomic_DNA"/>
</dbReference>
<proteinExistence type="inferred from homology"/>
<comment type="subcellular location">
    <subcellularLocation>
        <location evidence="1">Membrane</location>
        <topology evidence="1">Multi-pass membrane protein</topology>
    </subcellularLocation>
</comment>